<comment type="function">
    <text evidence="4">S-adenosyl-L-methionine-dependent methyltransferase.</text>
</comment>
<dbReference type="CDD" id="cd02440">
    <property type="entry name" value="AdoMet_MTases"/>
    <property type="match status" value="1"/>
</dbReference>
<keyword evidence="6" id="KW-1185">Reference proteome</keyword>
<proteinExistence type="inferred from homology"/>
<dbReference type="GO" id="GO:0008173">
    <property type="term" value="F:RNA methyltransferase activity"/>
    <property type="evidence" value="ECO:0007669"/>
    <property type="project" value="UniProtKB-ARBA"/>
</dbReference>
<comment type="caution">
    <text evidence="5">The sequence shown here is derived from an EMBL/GenBank/DDBJ whole genome shotgun (WGS) entry which is preliminary data.</text>
</comment>
<dbReference type="GO" id="GO:0032259">
    <property type="term" value="P:methylation"/>
    <property type="evidence" value="ECO:0007669"/>
    <property type="project" value="UniProtKB-KW"/>
</dbReference>
<dbReference type="EMBL" id="AAHK01000538">
    <property type="protein sequence ID" value="EAN91281.1"/>
    <property type="molecule type" value="Genomic_DNA"/>
</dbReference>
<dbReference type="RefSeq" id="XP_813132.1">
    <property type="nucleotide sequence ID" value="XM_808039.1"/>
</dbReference>
<dbReference type="SMR" id="Q4DFI3"/>
<evidence type="ECO:0000313" key="5">
    <source>
        <dbReference type="EMBL" id="EAN91281.1"/>
    </source>
</evidence>
<dbReference type="PANTHER" id="PTHR22809:SF5">
    <property type="entry name" value="TRNA N(3)-METHYLCYTIDINE METHYLTRANSFERASE METTL6"/>
    <property type="match status" value="1"/>
</dbReference>
<dbReference type="PANTHER" id="PTHR22809">
    <property type="entry name" value="METHYLTRANSFERASE-RELATED"/>
    <property type="match status" value="1"/>
</dbReference>
<dbReference type="Pfam" id="PF13489">
    <property type="entry name" value="Methyltransf_23"/>
    <property type="match status" value="1"/>
</dbReference>
<dbReference type="SUPFAM" id="SSF53335">
    <property type="entry name" value="S-adenosyl-L-methionine-dependent methyltransferases"/>
    <property type="match status" value="1"/>
</dbReference>
<protein>
    <recommendedName>
        <fullName evidence="4">tRNA N(3)-methylcytidine methyltransferase</fullName>
        <ecNumber evidence="4">2.1.1.-</ecNumber>
    </recommendedName>
</protein>
<organism evidence="5 6">
    <name type="scientific">Trypanosoma cruzi (strain CL Brener)</name>
    <dbReference type="NCBI Taxonomy" id="353153"/>
    <lineage>
        <taxon>Eukaryota</taxon>
        <taxon>Discoba</taxon>
        <taxon>Euglenozoa</taxon>
        <taxon>Kinetoplastea</taxon>
        <taxon>Metakinetoplastina</taxon>
        <taxon>Trypanosomatida</taxon>
        <taxon>Trypanosomatidae</taxon>
        <taxon>Trypanosoma</taxon>
        <taxon>Schizotrypanum</taxon>
    </lineage>
</organism>
<dbReference type="InParanoid" id="Q4DFI3"/>
<dbReference type="PIRSF" id="PIRSF037755">
    <property type="entry name" value="Mettl2_prd"/>
    <property type="match status" value="1"/>
</dbReference>
<dbReference type="EC" id="2.1.1.-" evidence="4"/>
<dbReference type="KEGG" id="tcr:510667.50"/>
<evidence type="ECO:0000256" key="2">
    <source>
        <dbReference type="ARBA" id="ARBA00022603"/>
    </source>
</evidence>
<gene>
    <name evidence="5" type="ORF">Tc00.1047053510667.50</name>
</gene>
<accession>Q4DFI3</accession>
<comment type="similarity">
    <text evidence="1 4">Belongs to the methyltransferase superfamily. METL family.</text>
</comment>
<dbReference type="eggNOG" id="KOG2361">
    <property type="taxonomic scope" value="Eukaryota"/>
</dbReference>
<dbReference type="OMA" id="PAKYWDI"/>
<evidence type="ECO:0000313" key="6">
    <source>
        <dbReference type="Proteomes" id="UP000002296"/>
    </source>
</evidence>
<dbReference type="FunCoup" id="Q4DFI3">
    <property type="interactions" value="182"/>
</dbReference>
<dbReference type="STRING" id="353153.Q4DFI3"/>
<keyword evidence="2 4" id="KW-0489">Methyltransferase</keyword>
<reference evidence="5 6" key="1">
    <citation type="journal article" date="2005" name="Science">
        <title>The genome sequence of Trypanosoma cruzi, etiologic agent of Chagas disease.</title>
        <authorList>
            <person name="El-Sayed N.M."/>
            <person name="Myler P.J."/>
            <person name="Bartholomeu D.C."/>
            <person name="Nilsson D."/>
            <person name="Aggarwal G."/>
            <person name="Tran A.N."/>
            <person name="Ghedin E."/>
            <person name="Worthey E.A."/>
            <person name="Delcher A.L."/>
            <person name="Blandin G."/>
            <person name="Westenberger S.J."/>
            <person name="Caler E."/>
            <person name="Cerqueira G.C."/>
            <person name="Branche C."/>
            <person name="Haas B."/>
            <person name="Anupama A."/>
            <person name="Arner E."/>
            <person name="Aslund L."/>
            <person name="Attipoe P."/>
            <person name="Bontempi E."/>
            <person name="Bringaud F."/>
            <person name="Burton P."/>
            <person name="Cadag E."/>
            <person name="Campbell D.A."/>
            <person name="Carrington M."/>
            <person name="Crabtree J."/>
            <person name="Darban H."/>
            <person name="da Silveira J.F."/>
            <person name="de Jong P."/>
            <person name="Edwards K."/>
            <person name="Englund P.T."/>
            <person name="Fazelina G."/>
            <person name="Feldblyum T."/>
            <person name="Ferella M."/>
            <person name="Frasch A.C."/>
            <person name="Gull K."/>
            <person name="Horn D."/>
            <person name="Hou L."/>
            <person name="Huang Y."/>
            <person name="Kindlund E."/>
            <person name="Klingbeil M."/>
            <person name="Kluge S."/>
            <person name="Koo H."/>
            <person name="Lacerda D."/>
            <person name="Levin M.J."/>
            <person name="Lorenzi H."/>
            <person name="Louie T."/>
            <person name="Machado C.R."/>
            <person name="McCulloch R."/>
            <person name="McKenna A."/>
            <person name="Mizuno Y."/>
            <person name="Mottram J.C."/>
            <person name="Nelson S."/>
            <person name="Ochaya S."/>
            <person name="Osoegawa K."/>
            <person name="Pai G."/>
            <person name="Parsons M."/>
            <person name="Pentony M."/>
            <person name="Pettersson U."/>
            <person name="Pop M."/>
            <person name="Ramirez J.L."/>
            <person name="Rinta J."/>
            <person name="Robertson L."/>
            <person name="Salzberg S.L."/>
            <person name="Sanchez D.O."/>
            <person name="Seyler A."/>
            <person name="Sharma R."/>
            <person name="Shetty J."/>
            <person name="Simpson A.J."/>
            <person name="Sisk E."/>
            <person name="Tammi M.T."/>
            <person name="Tarleton R."/>
            <person name="Teixeira S."/>
            <person name="Van Aken S."/>
            <person name="Vogt C."/>
            <person name="Ward P.N."/>
            <person name="Wickstead B."/>
            <person name="Wortman J."/>
            <person name="White O."/>
            <person name="Fraser C.M."/>
            <person name="Stuart K.D."/>
            <person name="Andersson B."/>
        </authorList>
    </citation>
    <scope>NUCLEOTIDE SEQUENCE [LARGE SCALE GENOMIC DNA]</scope>
    <source>
        <strain evidence="5 6">CL Brener</strain>
    </source>
</reference>
<dbReference type="AlphaFoldDB" id="Q4DFI3"/>
<dbReference type="InterPro" id="IPR026113">
    <property type="entry name" value="METTL2/6/8-like"/>
</dbReference>
<evidence type="ECO:0000256" key="4">
    <source>
        <dbReference type="PIRNR" id="PIRNR037755"/>
    </source>
</evidence>
<evidence type="ECO:0000256" key="3">
    <source>
        <dbReference type="ARBA" id="ARBA00022679"/>
    </source>
</evidence>
<dbReference type="GO" id="GO:0008757">
    <property type="term" value="F:S-adenosylmethionine-dependent methyltransferase activity"/>
    <property type="evidence" value="ECO:0007669"/>
    <property type="project" value="UniProtKB-ARBA"/>
</dbReference>
<sequence>MLSFFYYLLQARGPKESKGKGLKMPAEELHCSEETRKRPRDPPFVVDYRPYTARQLAHALQKRTTAQKEHWDVYYRHNTVNGYRDRHYIISEFHELRETLERLKEESSLTATDIIWMEVGCGVGNAILPILEEYGEVNGWRLVGFDISFVAIALLQEKRHSLPENCQEKLSFCVLDPVEEDISVAGSTSASPLAIAESSVNFVSMIFVLCSIPVEKHLVVLRRVAFCMAEGGTIFFRDYCVNDHAEKRFGTHRRVEENTFTRSNGTLSHFFSLAEVRQLFKDSGFEEVELLVVEREMVNRKKGTSMHRKFLQGRFRKTGGAKTTKITKLDKEFLAHTRVKECV</sequence>
<dbReference type="Gene3D" id="3.40.50.150">
    <property type="entry name" value="Vaccinia Virus protein VP39"/>
    <property type="match status" value="1"/>
</dbReference>
<dbReference type="GeneID" id="3544464"/>
<dbReference type="Proteomes" id="UP000002296">
    <property type="component" value="Unassembled WGS sequence"/>
</dbReference>
<dbReference type="InterPro" id="IPR029063">
    <property type="entry name" value="SAM-dependent_MTases_sf"/>
</dbReference>
<evidence type="ECO:0000256" key="1">
    <source>
        <dbReference type="ARBA" id="ARBA00009725"/>
    </source>
</evidence>
<name>Q4DFI3_TRYCC</name>
<dbReference type="PaxDb" id="353153-Q4DFI3"/>
<keyword evidence="3 4" id="KW-0808">Transferase</keyword>